<dbReference type="STRING" id="694427.Palpr_0607"/>
<proteinExistence type="predicted"/>
<evidence type="ECO:0000313" key="2">
    <source>
        <dbReference type="Proteomes" id="UP000008718"/>
    </source>
</evidence>
<protein>
    <submittedName>
        <fullName evidence="1">Uncharacterized protein</fullName>
    </submittedName>
</protein>
<dbReference type="HOGENOM" id="CLU_170864_0_0_10"/>
<dbReference type="AlphaFoldDB" id="E4T219"/>
<keyword evidence="2" id="KW-1185">Reference proteome</keyword>
<dbReference type="RefSeq" id="WP_013444132.1">
    <property type="nucleotide sequence ID" value="NC_014734.1"/>
</dbReference>
<dbReference type="KEGG" id="ppn:Palpr_0607"/>
<gene>
    <name evidence="1" type="ordered locus">Palpr_0607</name>
</gene>
<sequence length="110" mass="13005">MKTQEDDLLVYDEDDAVKFILNYIPAEDKARINDEKIEYVLDVVYEYYDENGLIDEDSTEEASIDEEEMFKYIQKCAKKDKMQLSEDDIQLILDGEYEYGKSLGIYTEEK</sequence>
<dbReference type="eggNOG" id="ENOG5032XKH">
    <property type="taxonomic scope" value="Bacteria"/>
</dbReference>
<dbReference type="OrthoDB" id="1100675at2"/>
<reference key="1">
    <citation type="submission" date="2010-11" db="EMBL/GenBank/DDBJ databases">
        <title>The complete genome of Paludibacter propionicigenes DSM 17365.</title>
        <authorList>
            <consortium name="US DOE Joint Genome Institute (JGI-PGF)"/>
            <person name="Lucas S."/>
            <person name="Copeland A."/>
            <person name="Lapidus A."/>
            <person name="Bruce D."/>
            <person name="Goodwin L."/>
            <person name="Pitluck S."/>
            <person name="Kyrpides N."/>
            <person name="Mavromatis K."/>
            <person name="Ivanova N."/>
            <person name="Munk A.C."/>
            <person name="Brettin T."/>
            <person name="Detter J.C."/>
            <person name="Han C."/>
            <person name="Tapia R."/>
            <person name="Land M."/>
            <person name="Hauser L."/>
            <person name="Markowitz V."/>
            <person name="Cheng J.-F."/>
            <person name="Hugenholtz P."/>
            <person name="Woyke T."/>
            <person name="Wu D."/>
            <person name="Gronow S."/>
            <person name="Wellnitz S."/>
            <person name="Brambilla E."/>
            <person name="Klenk H.-P."/>
            <person name="Eisen J.A."/>
        </authorList>
    </citation>
    <scope>NUCLEOTIDE SEQUENCE</scope>
    <source>
        <strain>WB4</strain>
    </source>
</reference>
<dbReference type="EMBL" id="CP002345">
    <property type="protein sequence ID" value="ADQ78763.1"/>
    <property type="molecule type" value="Genomic_DNA"/>
</dbReference>
<name>E4T219_PALPW</name>
<evidence type="ECO:0000313" key="1">
    <source>
        <dbReference type="EMBL" id="ADQ78763.1"/>
    </source>
</evidence>
<organism evidence="1 2">
    <name type="scientific">Paludibacter propionicigenes (strain DSM 17365 / JCM 13257 / WB4)</name>
    <dbReference type="NCBI Taxonomy" id="694427"/>
    <lineage>
        <taxon>Bacteria</taxon>
        <taxon>Pseudomonadati</taxon>
        <taxon>Bacteroidota</taxon>
        <taxon>Bacteroidia</taxon>
        <taxon>Bacteroidales</taxon>
        <taxon>Paludibacteraceae</taxon>
        <taxon>Paludibacter</taxon>
    </lineage>
</organism>
<dbReference type="Proteomes" id="UP000008718">
    <property type="component" value="Chromosome"/>
</dbReference>
<accession>E4T219</accession>
<reference evidence="1 2" key="2">
    <citation type="journal article" date="2011" name="Stand. Genomic Sci.">
        <title>Complete genome sequence of Paludibacter propionicigenes type strain (WB4).</title>
        <authorList>
            <person name="Gronow S."/>
            <person name="Munk C."/>
            <person name="Lapidus A."/>
            <person name="Nolan M."/>
            <person name="Lucas S."/>
            <person name="Hammon N."/>
            <person name="Deshpande S."/>
            <person name="Cheng J.F."/>
            <person name="Tapia R."/>
            <person name="Han C."/>
            <person name="Goodwin L."/>
            <person name="Pitluck S."/>
            <person name="Liolios K."/>
            <person name="Ivanova N."/>
            <person name="Mavromatis K."/>
            <person name="Mikhailova N."/>
            <person name="Pati A."/>
            <person name="Chen A."/>
            <person name="Palaniappan K."/>
            <person name="Land M."/>
            <person name="Hauser L."/>
            <person name="Chang Y.J."/>
            <person name="Jeffries C.D."/>
            <person name="Brambilla E."/>
            <person name="Rohde M."/>
            <person name="Goker M."/>
            <person name="Detter J.C."/>
            <person name="Woyke T."/>
            <person name="Bristow J."/>
            <person name="Eisen J.A."/>
            <person name="Markowitz V."/>
            <person name="Hugenholtz P."/>
            <person name="Kyrpides N.C."/>
            <person name="Klenk H.P."/>
        </authorList>
    </citation>
    <scope>NUCLEOTIDE SEQUENCE [LARGE SCALE GENOMIC DNA]</scope>
    <source>
        <strain evidence="2">DSM 17365 / JCM 13257 / WB4</strain>
    </source>
</reference>